<name>A0A3A3GAF8_PANTH</name>
<accession>A0A3A3GAF8</accession>
<proteinExistence type="predicted"/>
<dbReference type="EMBL" id="QYZD01000070">
    <property type="protein sequence ID" value="RJG15629.1"/>
    <property type="molecule type" value="Genomic_DNA"/>
</dbReference>
<organism evidence="1 2">
    <name type="scientific">Paenibacillus thiaminolyticus</name>
    <name type="common">Bacillus thiaminolyticus</name>
    <dbReference type="NCBI Taxonomy" id="49283"/>
    <lineage>
        <taxon>Bacteria</taxon>
        <taxon>Bacillati</taxon>
        <taxon>Bacillota</taxon>
        <taxon>Bacilli</taxon>
        <taxon>Bacillales</taxon>
        <taxon>Paenibacillaceae</taxon>
        <taxon>Paenibacillus</taxon>
    </lineage>
</organism>
<dbReference type="AlphaFoldDB" id="A0A3A3GAF8"/>
<dbReference type="RefSeq" id="WP_119796803.1">
    <property type="nucleotide sequence ID" value="NZ_QYZD01000070.1"/>
</dbReference>
<dbReference type="Proteomes" id="UP000266177">
    <property type="component" value="Unassembled WGS sequence"/>
</dbReference>
<evidence type="ECO:0000313" key="2">
    <source>
        <dbReference type="Proteomes" id="UP000266177"/>
    </source>
</evidence>
<protein>
    <submittedName>
        <fullName evidence="1">Uncharacterized protein</fullName>
    </submittedName>
</protein>
<comment type="caution">
    <text evidence="1">The sequence shown here is derived from an EMBL/GenBank/DDBJ whole genome shotgun (WGS) entry which is preliminary data.</text>
</comment>
<gene>
    <name evidence="1" type="ORF">DQX05_29550</name>
</gene>
<reference evidence="1 2" key="1">
    <citation type="submission" date="2018-09" db="EMBL/GenBank/DDBJ databases">
        <title>Paenibacillus SK2017-BO5.</title>
        <authorList>
            <person name="Piskunova J.V."/>
            <person name="Dubiley S.A."/>
            <person name="Severinov K.V."/>
        </authorList>
    </citation>
    <scope>NUCLEOTIDE SEQUENCE [LARGE SCALE GENOMIC DNA]</scope>
    <source>
        <strain evidence="1 2">BO5</strain>
    </source>
</reference>
<sequence>MDDVERVIIIMISEWLLKIGDERALFNDDPGKNAFVRQFFKDVYSAVQPAFDTPVEPDDGGI</sequence>
<evidence type="ECO:0000313" key="1">
    <source>
        <dbReference type="EMBL" id="RJG15629.1"/>
    </source>
</evidence>